<reference evidence="6" key="1">
    <citation type="submission" date="2020-01" db="EMBL/GenBank/DDBJ databases">
        <title>Insect and environment-associated Actinomycetes.</title>
        <authorList>
            <person name="Currrie C."/>
            <person name="Chevrette M."/>
            <person name="Carlson C."/>
            <person name="Stubbendieck R."/>
            <person name="Wendt-Pienkowski E."/>
        </authorList>
    </citation>
    <scope>NUCLEOTIDE SEQUENCE</scope>
    <source>
        <strain evidence="6">SID7499</strain>
    </source>
</reference>
<dbReference type="InterPro" id="IPR011545">
    <property type="entry name" value="DEAD/DEAH_box_helicase_dom"/>
</dbReference>
<dbReference type="SUPFAM" id="SSF52540">
    <property type="entry name" value="P-loop containing nucleoside triphosphate hydrolases"/>
    <property type="match status" value="1"/>
</dbReference>
<dbReference type="InterPro" id="IPR050079">
    <property type="entry name" value="DEAD_box_RNA_helicase"/>
</dbReference>
<name>A0A6G3X5V2_9ACTN</name>
<accession>A0A6G3X5V2</accession>
<dbReference type="GO" id="GO:0005524">
    <property type="term" value="F:ATP binding"/>
    <property type="evidence" value="ECO:0007669"/>
    <property type="project" value="UniProtKB-KW"/>
</dbReference>
<evidence type="ECO:0000313" key="6">
    <source>
        <dbReference type="EMBL" id="NEE13043.1"/>
    </source>
</evidence>
<keyword evidence="1" id="KW-0547">Nucleotide-binding</keyword>
<dbReference type="InterPro" id="IPR014001">
    <property type="entry name" value="Helicase_ATP-bd"/>
</dbReference>
<comment type="caution">
    <text evidence="6">The sequence shown here is derived from an EMBL/GenBank/DDBJ whole genome shotgun (WGS) entry which is preliminary data.</text>
</comment>
<dbReference type="GO" id="GO:0016787">
    <property type="term" value="F:hydrolase activity"/>
    <property type="evidence" value="ECO:0007669"/>
    <property type="project" value="UniProtKB-KW"/>
</dbReference>
<keyword evidence="3 6" id="KW-0347">Helicase</keyword>
<keyword evidence="2" id="KW-0378">Hydrolase</keyword>
<evidence type="ECO:0000256" key="2">
    <source>
        <dbReference type="ARBA" id="ARBA00022801"/>
    </source>
</evidence>
<evidence type="ECO:0000256" key="1">
    <source>
        <dbReference type="ARBA" id="ARBA00022741"/>
    </source>
</evidence>
<dbReference type="GO" id="GO:0003676">
    <property type="term" value="F:nucleic acid binding"/>
    <property type="evidence" value="ECO:0007669"/>
    <property type="project" value="InterPro"/>
</dbReference>
<dbReference type="Pfam" id="PF00270">
    <property type="entry name" value="DEAD"/>
    <property type="match status" value="1"/>
</dbReference>
<keyword evidence="4" id="KW-0067">ATP-binding</keyword>
<feature type="non-terminal residue" evidence="6">
    <location>
        <position position="76"/>
    </location>
</feature>
<protein>
    <submittedName>
        <fullName evidence="6">DEAD/DEAH box helicase</fullName>
    </submittedName>
</protein>
<evidence type="ECO:0000259" key="5">
    <source>
        <dbReference type="PROSITE" id="PS51192"/>
    </source>
</evidence>
<dbReference type="PROSITE" id="PS51192">
    <property type="entry name" value="HELICASE_ATP_BIND_1"/>
    <property type="match status" value="1"/>
</dbReference>
<proteinExistence type="predicted"/>
<dbReference type="GO" id="GO:0003724">
    <property type="term" value="F:RNA helicase activity"/>
    <property type="evidence" value="ECO:0007669"/>
    <property type="project" value="TreeGrafter"/>
</dbReference>
<feature type="domain" description="Helicase ATP-binding" evidence="5">
    <location>
        <begin position="1"/>
        <end position="76"/>
    </location>
</feature>
<dbReference type="Gene3D" id="3.40.50.300">
    <property type="entry name" value="P-loop containing nucleotide triphosphate hydrolases"/>
    <property type="match status" value="1"/>
</dbReference>
<feature type="non-terminal residue" evidence="6">
    <location>
        <position position="1"/>
    </location>
</feature>
<dbReference type="InterPro" id="IPR027417">
    <property type="entry name" value="P-loop_NTPase"/>
</dbReference>
<dbReference type="PANTHER" id="PTHR47959:SF13">
    <property type="entry name" value="ATP-DEPENDENT RNA HELICASE RHLE"/>
    <property type="match status" value="1"/>
</dbReference>
<dbReference type="PANTHER" id="PTHR47959">
    <property type="entry name" value="ATP-DEPENDENT RNA HELICASE RHLE-RELATED"/>
    <property type="match status" value="1"/>
</dbReference>
<dbReference type="EMBL" id="JAAGMN010004439">
    <property type="protein sequence ID" value="NEE13043.1"/>
    <property type="molecule type" value="Genomic_DNA"/>
</dbReference>
<dbReference type="GO" id="GO:0005829">
    <property type="term" value="C:cytosol"/>
    <property type="evidence" value="ECO:0007669"/>
    <property type="project" value="TreeGrafter"/>
</dbReference>
<evidence type="ECO:0000256" key="3">
    <source>
        <dbReference type="ARBA" id="ARBA00022806"/>
    </source>
</evidence>
<organism evidence="6">
    <name type="scientific">Streptomyces sp. SID7499</name>
    <dbReference type="NCBI Taxonomy" id="2706086"/>
    <lineage>
        <taxon>Bacteria</taxon>
        <taxon>Bacillati</taxon>
        <taxon>Actinomycetota</taxon>
        <taxon>Actinomycetes</taxon>
        <taxon>Kitasatosporales</taxon>
        <taxon>Streptomycetaceae</taxon>
        <taxon>Streptomyces</taxon>
    </lineage>
</organism>
<sequence>RELAQQVTDALTPYATAVNLRMATVVGGMSITKQSATLRRGAEVLVATPGRLKDLIERGDCRLDEVSITVLDEADQ</sequence>
<gene>
    <name evidence="6" type="ORF">G3M58_42140</name>
</gene>
<evidence type="ECO:0000256" key="4">
    <source>
        <dbReference type="ARBA" id="ARBA00022840"/>
    </source>
</evidence>
<dbReference type="AlphaFoldDB" id="A0A6G3X5V2"/>